<evidence type="ECO:0000256" key="2">
    <source>
        <dbReference type="ARBA" id="ARBA00022917"/>
    </source>
</evidence>
<gene>
    <name evidence="11" type="primary">LOC108632424</name>
</gene>
<protein>
    <recommendedName>
        <fullName evidence="7">Large ribosomal subunit protein mL39</fullName>
    </recommendedName>
    <alternativeName>
        <fullName evidence="8">39S ribosomal protein L39, mitochondrial</fullName>
    </alternativeName>
</protein>
<evidence type="ECO:0000256" key="1">
    <source>
        <dbReference type="ARBA" id="ARBA00004173"/>
    </source>
</evidence>
<evidence type="ECO:0000313" key="11">
    <source>
        <dbReference type="RefSeq" id="XP_017892538.1"/>
    </source>
</evidence>
<evidence type="ECO:0000256" key="7">
    <source>
        <dbReference type="ARBA" id="ARBA00071662"/>
    </source>
</evidence>
<evidence type="ECO:0000256" key="8">
    <source>
        <dbReference type="ARBA" id="ARBA00075914"/>
    </source>
</evidence>
<keyword evidence="3 11" id="KW-0689">Ribosomal protein</keyword>
<dbReference type="PANTHER" id="PTHR11451">
    <property type="entry name" value="THREONINE-TRNA LIGASE"/>
    <property type="match status" value="1"/>
</dbReference>
<dbReference type="SUPFAM" id="SSF55186">
    <property type="entry name" value="ThrRS/AlaRS common domain"/>
    <property type="match status" value="1"/>
</dbReference>
<comment type="subcellular location">
    <subcellularLocation>
        <location evidence="1">Mitochondrion</location>
    </subcellularLocation>
</comment>
<dbReference type="CDD" id="cd01667">
    <property type="entry name" value="TGS_ThrRS"/>
    <property type="match status" value="1"/>
</dbReference>
<dbReference type="Proteomes" id="UP000694925">
    <property type="component" value="Unplaced"/>
</dbReference>
<name>A0AAJ7JH51_9HYME</name>
<evidence type="ECO:0000259" key="9">
    <source>
        <dbReference type="Pfam" id="PF02824"/>
    </source>
</evidence>
<dbReference type="GO" id="GO:0006435">
    <property type="term" value="P:threonyl-tRNA aminoacylation"/>
    <property type="evidence" value="ECO:0007669"/>
    <property type="project" value="TreeGrafter"/>
</dbReference>
<dbReference type="CTD" id="54148"/>
<reference evidence="11" key="1">
    <citation type="submission" date="2025-08" db="UniProtKB">
        <authorList>
            <consortium name="RefSeq"/>
        </authorList>
    </citation>
    <scope>IDENTIFICATION</scope>
    <source>
        <tissue evidence="11">Whole body</tissue>
    </source>
</reference>
<evidence type="ECO:0000256" key="5">
    <source>
        <dbReference type="ARBA" id="ARBA00023274"/>
    </source>
</evidence>
<evidence type="ECO:0000256" key="6">
    <source>
        <dbReference type="ARBA" id="ARBA00061231"/>
    </source>
</evidence>
<keyword evidence="10" id="KW-1185">Reference proteome</keyword>
<dbReference type="AlphaFoldDB" id="A0AAJ7JH51"/>
<dbReference type="GO" id="GO:1990904">
    <property type="term" value="C:ribonucleoprotein complex"/>
    <property type="evidence" value="ECO:0007669"/>
    <property type="project" value="UniProtKB-KW"/>
</dbReference>
<accession>A0AAJ7JH51</accession>
<dbReference type="Gene3D" id="3.30.980.10">
    <property type="entry name" value="Threonyl-trna Synthetase, Chain A, domain 2"/>
    <property type="match status" value="1"/>
</dbReference>
<keyword evidence="2" id="KW-0648">Protein biosynthesis</keyword>
<dbReference type="FunFam" id="3.30.980.10:FF:000006">
    <property type="entry name" value="39S ribosomal protein L39, mitochondrial"/>
    <property type="match status" value="1"/>
</dbReference>
<proteinExistence type="inferred from homology"/>
<dbReference type="InterPro" id="IPR004095">
    <property type="entry name" value="TGS"/>
</dbReference>
<evidence type="ECO:0000313" key="10">
    <source>
        <dbReference type="Proteomes" id="UP000694925"/>
    </source>
</evidence>
<dbReference type="Gene3D" id="3.10.20.30">
    <property type="match status" value="1"/>
</dbReference>
<dbReference type="GO" id="GO:0004829">
    <property type="term" value="F:threonine-tRNA ligase activity"/>
    <property type="evidence" value="ECO:0007669"/>
    <property type="project" value="TreeGrafter"/>
</dbReference>
<dbReference type="GO" id="GO:0005739">
    <property type="term" value="C:mitochondrion"/>
    <property type="evidence" value="ECO:0007669"/>
    <property type="project" value="UniProtKB-SubCell"/>
</dbReference>
<organism evidence="10 11">
    <name type="scientific">Ceratina calcarata</name>
    <dbReference type="NCBI Taxonomy" id="156304"/>
    <lineage>
        <taxon>Eukaryota</taxon>
        <taxon>Metazoa</taxon>
        <taxon>Ecdysozoa</taxon>
        <taxon>Arthropoda</taxon>
        <taxon>Hexapoda</taxon>
        <taxon>Insecta</taxon>
        <taxon>Pterygota</taxon>
        <taxon>Neoptera</taxon>
        <taxon>Endopterygota</taxon>
        <taxon>Hymenoptera</taxon>
        <taxon>Apocrita</taxon>
        <taxon>Aculeata</taxon>
        <taxon>Apoidea</taxon>
        <taxon>Anthophila</taxon>
        <taxon>Apidae</taxon>
        <taxon>Ceratina</taxon>
        <taxon>Zadontomerus</taxon>
    </lineage>
</organism>
<dbReference type="GO" id="GO:0005840">
    <property type="term" value="C:ribosome"/>
    <property type="evidence" value="ECO:0007669"/>
    <property type="project" value="UniProtKB-KW"/>
</dbReference>
<keyword evidence="5" id="KW-0687">Ribonucleoprotein</keyword>
<dbReference type="InterPro" id="IPR018163">
    <property type="entry name" value="Thr/Ala-tRNA-synth_IIc_edit"/>
</dbReference>
<dbReference type="Pfam" id="PF02824">
    <property type="entry name" value="TGS"/>
    <property type="match status" value="1"/>
</dbReference>
<evidence type="ECO:0000256" key="3">
    <source>
        <dbReference type="ARBA" id="ARBA00022980"/>
    </source>
</evidence>
<dbReference type="InterPro" id="IPR012675">
    <property type="entry name" value="Beta-grasp_dom_sf"/>
</dbReference>
<dbReference type="GO" id="GO:0000166">
    <property type="term" value="F:nucleotide binding"/>
    <property type="evidence" value="ECO:0007669"/>
    <property type="project" value="InterPro"/>
</dbReference>
<dbReference type="InterPro" id="IPR012676">
    <property type="entry name" value="TGS-like"/>
</dbReference>
<dbReference type="PANTHER" id="PTHR11451:SF44">
    <property type="entry name" value="THREONINE--TRNA LIGASE, CHLOROPLASTIC_MITOCHONDRIAL 2"/>
    <property type="match status" value="1"/>
</dbReference>
<dbReference type="RefSeq" id="XP_017892538.1">
    <property type="nucleotide sequence ID" value="XM_018037049.2"/>
</dbReference>
<keyword evidence="4" id="KW-0496">Mitochondrion</keyword>
<comment type="similarity">
    <text evidence="6">Belongs to the mitochondrion-specific ribosomal protein mL39 family.</text>
</comment>
<dbReference type="SUPFAM" id="SSF81271">
    <property type="entry name" value="TGS-like"/>
    <property type="match status" value="1"/>
</dbReference>
<sequence>MFQRCKVLCLMPNIQSRYKSVLSKQEAIERKNLLFEEEQKKQRNAVGRIEKIEVKYKSPIEDVVLIMNKCLSTPADCAKHISEGVSKVSALALVDGLPWDMNRPLTSKCELKLLNLLSPENKIVNTAFWRTCSFILGAVVDTAFKPDVKVHLHSFPVPIIKSGSFIYDVHLELDDWKPTDQEMRAFSAQYMKLVNQALPIERIDTTESIALDIFQENPIKSEQIPDIAKSNNNKVSLYRIGQHIDISKGPMVGNSSLIGRCTIAAIHKVPNKENLYRFQGVALPQGVLLNQFAYGLLVNRAKELNTTAWSFLSDESKDEEESYVEVSVRN</sequence>
<evidence type="ECO:0000256" key="4">
    <source>
        <dbReference type="ARBA" id="ARBA00023128"/>
    </source>
</evidence>
<dbReference type="KEGG" id="ccal:108632424"/>
<feature type="domain" description="TGS" evidence="9">
    <location>
        <begin position="72"/>
        <end position="114"/>
    </location>
</feature>
<dbReference type="GeneID" id="108632424"/>